<dbReference type="PANTHER" id="PTHR19861">
    <property type="entry name" value="WD40 REPEAT PROTEIN SWD2"/>
    <property type="match status" value="1"/>
</dbReference>
<keyword evidence="6" id="KW-1185">Reference proteome</keyword>
<dbReference type="InterPro" id="IPR015943">
    <property type="entry name" value="WD40/YVTN_repeat-like_dom_sf"/>
</dbReference>
<dbReference type="FunCoup" id="I3EHI9">
    <property type="interactions" value="208"/>
</dbReference>
<gene>
    <name evidence="5" type="ORF">NEQG_01376</name>
</gene>
<comment type="subcellular location">
    <subcellularLocation>
        <location evidence="1">Nucleus</location>
    </subcellularLocation>
</comment>
<evidence type="ECO:0000256" key="4">
    <source>
        <dbReference type="ARBA" id="ARBA00023242"/>
    </source>
</evidence>
<dbReference type="OrthoDB" id="27537at2759"/>
<organism evidence="5 6">
    <name type="scientific">Nematocida parisii (strain ERTm3)</name>
    <name type="common">Nematode killer fungus</name>
    <dbReference type="NCBI Taxonomy" id="935791"/>
    <lineage>
        <taxon>Eukaryota</taxon>
        <taxon>Fungi</taxon>
        <taxon>Fungi incertae sedis</taxon>
        <taxon>Microsporidia</taxon>
        <taxon>Nematocida</taxon>
    </lineage>
</organism>
<dbReference type="VEuPathDB" id="MicrosporidiaDB:NEQG_01376"/>
<dbReference type="InParanoid" id="I3EHI9"/>
<accession>I3EHI9</accession>
<dbReference type="PANTHER" id="PTHR19861:SF0">
    <property type="entry name" value="WD REPEAT-CONTAINING PROTEIN 82"/>
    <property type="match status" value="1"/>
</dbReference>
<keyword evidence="3" id="KW-0677">Repeat</keyword>
<dbReference type="Proteomes" id="UP000002872">
    <property type="component" value="Unassembled WGS sequence"/>
</dbReference>
<proteinExistence type="predicted"/>
<dbReference type="Gene3D" id="2.130.10.10">
    <property type="entry name" value="YVTN repeat-like/Quinoprotein amine dehydrogenase"/>
    <property type="match status" value="1"/>
</dbReference>
<evidence type="ECO:0000256" key="2">
    <source>
        <dbReference type="ARBA" id="ARBA00022574"/>
    </source>
</evidence>
<dbReference type="EMBL" id="GL870878">
    <property type="protein sequence ID" value="EIJ88686.1"/>
    <property type="molecule type" value="Genomic_DNA"/>
</dbReference>
<keyword evidence="2" id="KW-0853">WD repeat</keyword>
<evidence type="ECO:0008006" key="7">
    <source>
        <dbReference type="Google" id="ProtNLM"/>
    </source>
</evidence>
<dbReference type="GO" id="GO:0003682">
    <property type="term" value="F:chromatin binding"/>
    <property type="evidence" value="ECO:0007669"/>
    <property type="project" value="TreeGrafter"/>
</dbReference>
<dbReference type="GO" id="GO:0048188">
    <property type="term" value="C:Set1C/COMPASS complex"/>
    <property type="evidence" value="ECO:0007669"/>
    <property type="project" value="TreeGrafter"/>
</dbReference>
<dbReference type="HOGENOM" id="CLU_943649_0_0_1"/>
<evidence type="ECO:0000313" key="6">
    <source>
        <dbReference type="Proteomes" id="UP000002872"/>
    </source>
</evidence>
<sequence length="295" mass="32619">MHSAAGPELNAYLTERMDGIIQDSSYSPNGEIIACALDSGYLVFHDAVKNKRHSPVPTMNQGSFLVDFISSSLLVHTTESDLSVLNLEKQEYISLFSGHSSRIYSISTSFMFKNTISVAENEAYIWDIREKNPHAKIPVQGRPLIKYSPDGRIFMALFEEMKEMRLFDVRSYMAGPYKTKNIEIEGCTDVCFSPDGFGFALIREDGFSIADGLSGDITMHLPSENSTAGCFTQDSRSFIYTTGSKEISMATIPETNSAPISFDGGECSISALHYNPCFEQVAVIHGQLSFLQNST</sequence>
<keyword evidence="4" id="KW-0539">Nucleus</keyword>
<dbReference type="AlphaFoldDB" id="I3EHI9"/>
<evidence type="ECO:0000256" key="1">
    <source>
        <dbReference type="ARBA" id="ARBA00004123"/>
    </source>
</evidence>
<dbReference type="SUPFAM" id="SSF50978">
    <property type="entry name" value="WD40 repeat-like"/>
    <property type="match status" value="1"/>
</dbReference>
<reference evidence="5" key="1">
    <citation type="submission" date="2011-01" db="EMBL/GenBank/DDBJ databases">
        <title>The Genome Sequence of Nematocida parisii strain ERTm3.</title>
        <authorList>
            <consortium name="The Broad Institute Genome Sequencing Platform"/>
            <consortium name="The Broad Institute Genome Sequencing Center for Infectious Disease"/>
            <person name="Cuomo C."/>
            <person name="Troemel E."/>
            <person name="Young S.K."/>
            <person name="Zeng Q."/>
            <person name="Gargeya S."/>
            <person name="Fitzgerald M."/>
            <person name="Haas B."/>
            <person name="Abouelleil A."/>
            <person name="Alvarado L."/>
            <person name="Arachchi H.M."/>
            <person name="Berlin A."/>
            <person name="Chapman S.B."/>
            <person name="Gearin G."/>
            <person name="Goldberg J."/>
            <person name="Griggs A."/>
            <person name="Gujja S."/>
            <person name="Hansen M."/>
            <person name="Heiman D."/>
            <person name="Howarth C."/>
            <person name="Larimer J."/>
            <person name="Lui A."/>
            <person name="MacDonald P.J.P."/>
            <person name="McCowen C."/>
            <person name="Montmayeur A."/>
            <person name="Murphy C."/>
            <person name="Neiman D."/>
            <person name="Pearson M."/>
            <person name="Priest M."/>
            <person name="Roberts A."/>
            <person name="Saif S."/>
            <person name="Shea T."/>
            <person name="Sisk P."/>
            <person name="Stolte C."/>
            <person name="Sykes S."/>
            <person name="Wortman J."/>
            <person name="Nusbaum C."/>
            <person name="Birren B."/>
        </authorList>
    </citation>
    <scope>NUCLEOTIDE SEQUENCE</scope>
    <source>
        <strain evidence="5">ERTm3</strain>
    </source>
</reference>
<evidence type="ECO:0000256" key="3">
    <source>
        <dbReference type="ARBA" id="ARBA00022737"/>
    </source>
</evidence>
<protein>
    <recommendedName>
        <fullName evidence="7">Anaphase-promoting complex subunit 4 WD40 domain-containing protein</fullName>
    </recommendedName>
</protein>
<dbReference type="InterPro" id="IPR036322">
    <property type="entry name" value="WD40_repeat_dom_sf"/>
</dbReference>
<name>I3EHI9_NEMP3</name>
<dbReference type="STRING" id="935791.I3EHI9"/>
<dbReference type="OMA" id="EISMATI"/>
<dbReference type="InterPro" id="IPR037867">
    <property type="entry name" value="Swd2/WDR82"/>
</dbReference>
<evidence type="ECO:0000313" key="5">
    <source>
        <dbReference type="EMBL" id="EIJ88686.1"/>
    </source>
</evidence>